<feature type="domain" description="RRM" evidence="5">
    <location>
        <begin position="253"/>
        <end position="331"/>
    </location>
</feature>
<evidence type="ECO:0000259" key="5">
    <source>
        <dbReference type="PROSITE" id="PS50102"/>
    </source>
</evidence>
<evidence type="ECO:0000313" key="6">
    <source>
        <dbReference type="EMBL" id="CAD0203612.1"/>
    </source>
</evidence>
<evidence type="ECO:0000256" key="3">
    <source>
        <dbReference type="SAM" id="Coils"/>
    </source>
</evidence>
<dbReference type="GO" id="GO:0003723">
    <property type="term" value="F:RNA binding"/>
    <property type="evidence" value="ECO:0007669"/>
    <property type="project" value="UniProtKB-UniRule"/>
</dbReference>
<proteinExistence type="predicted"/>
<keyword evidence="1 2" id="KW-0694">RNA-binding</keyword>
<dbReference type="InterPro" id="IPR035979">
    <property type="entry name" value="RBD_domain_sf"/>
</dbReference>
<dbReference type="Proteomes" id="UP001154114">
    <property type="component" value="Chromosome 19"/>
</dbReference>
<dbReference type="GO" id="GO:0016491">
    <property type="term" value="F:oxidoreductase activity"/>
    <property type="evidence" value="ECO:0007669"/>
    <property type="project" value="InterPro"/>
</dbReference>
<feature type="coiled-coil region" evidence="3">
    <location>
        <begin position="506"/>
        <end position="533"/>
    </location>
</feature>
<dbReference type="Pfam" id="PF00076">
    <property type="entry name" value="RRM_1"/>
    <property type="match status" value="1"/>
</dbReference>
<dbReference type="InterPro" id="IPR038876">
    <property type="entry name" value="ENOX"/>
</dbReference>
<evidence type="ECO:0000256" key="2">
    <source>
        <dbReference type="PROSITE-ProRule" id="PRU00176"/>
    </source>
</evidence>
<organism evidence="6 7">
    <name type="scientific">Chrysodeixis includens</name>
    <name type="common">Soybean looper</name>
    <name type="synonym">Pseudoplusia includens</name>
    <dbReference type="NCBI Taxonomy" id="689277"/>
    <lineage>
        <taxon>Eukaryota</taxon>
        <taxon>Metazoa</taxon>
        <taxon>Ecdysozoa</taxon>
        <taxon>Arthropoda</taxon>
        <taxon>Hexapoda</taxon>
        <taxon>Insecta</taxon>
        <taxon>Pterygota</taxon>
        <taxon>Neoptera</taxon>
        <taxon>Endopterygota</taxon>
        <taxon>Lepidoptera</taxon>
        <taxon>Glossata</taxon>
        <taxon>Ditrysia</taxon>
        <taxon>Noctuoidea</taxon>
        <taxon>Noctuidae</taxon>
        <taxon>Plusiinae</taxon>
        <taxon>Chrysodeixis</taxon>
    </lineage>
</organism>
<evidence type="ECO:0000313" key="7">
    <source>
        <dbReference type="Proteomes" id="UP001154114"/>
    </source>
</evidence>
<keyword evidence="3" id="KW-0175">Coiled coil</keyword>
<evidence type="ECO:0000256" key="4">
    <source>
        <dbReference type="SAM" id="MobiDB-lite"/>
    </source>
</evidence>
<dbReference type="PANTHER" id="PTHR16001">
    <property type="entry name" value="ECTO-NOX DISULFIDE-THIOL EXCHANGER"/>
    <property type="match status" value="1"/>
</dbReference>
<sequence>MNTWGNEQYGMPNMMANMAMPGMMPGMMPPAIVPPFSMMGDVNQMQMQQMGALSNAPQPNGQFIGPVIPESQSTEMAMATGNEEANQTQVQEKRQSRDRADRGDRREPRDNRDRERDSRRRRSRSRNRDGKDRSSNRGERSRSDRERPSKWDNNDKVNQQPMMAPNNMMMTGGPMMPYGNMVPNMQNPMMGQHMDMNNMQQMMPGMTMMPNMMMMNQQMQMANQHIYFTNGILLPAIPGTSTPPRRERPLGCRTIFVGGLPMGITEDVIMEIFQRFGDIDEVKLHKQGVCHVRFAKSESVEQSFFVSGYRLKFHDQMESEATTLFVDYALNRDDQNEYERNKRRRSPTPPRIEQYNSNNLNAIGEKIKSDAEFAEAAPTLAAWLERGECNKKNSNIFYSLIQASNNQLRRLFNEKMQIDDEFQTLRNTIRDKFGHIITQFEQVAKILTAAKHQRVSDHFSKQQRRNIEMWLKMTEELENMRDEFNAIFDEEEMEKSGKNMVPLEKYEKLRVENENLTYELEGYKNEAHLAKDDAERKFEKFKAHFIAQQALQNKQQVYPPLPPPPMPNLSLDPINVKPAPPADVIPADVNASEAKLISLLSAFLMVHPLGATLDYLVSYVKSLSPNVTQSAVHDVLKKYPDVFRRKTTGVGACIEHKWGFVIFDGIKTE</sequence>
<gene>
    <name evidence="6" type="ORF">CINC_LOCUS5260</name>
</gene>
<dbReference type="OrthoDB" id="10039782at2759"/>
<dbReference type="PROSITE" id="PS50102">
    <property type="entry name" value="RRM"/>
    <property type="match status" value="1"/>
</dbReference>
<dbReference type="SMART" id="SM00360">
    <property type="entry name" value="RRM"/>
    <property type="match status" value="1"/>
</dbReference>
<dbReference type="InterPro" id="IPR012677">
    <property type="entry name" value="Nucleotide-bd_a/b_plait_sf"/>
</dbReference>
<protein>
    <recommendedName>
        <fullName evidence="5">RRM domain-containing protein</fullName>
    </recommendedName>
</protein>
<feature type="region of interest" description="Disordered" evidence="4">
    <location>
        <begin position="336"/>
        <end position="355"/>
    </location>
</feature>
<name>A0A9N8L4C1_CHRIL</name>
<dbReference type="AlphaFoldDB" id="A0A9N8L4C1"/>
<feature type="compositionally biased region" description="Basic and acidic residues" evidence="4">
    <location>
        <begin position="126"/>
        <end position="155"/>
    </location>
</feature>
<dbReference type="PANTHER" id="PTHR16001:SF4">
    <property type="entry name" value="ECTO-NOX DISULFIDE-THIOL EXCHANGER 1-LIKE PROTEIN"/>
    <property type="match status" value="1"/>
</dbReference>
<dbReference type="Gene3D" id="3.30.70.330">
    <property type="match status" value="1"/>
</dbReference>
<dbReference type="EMBL" id="LR824022">
    <property type="protein sequence ID" value="CAD0203612.1"/>
    <property type="molecule type" value="Genomic_DNA"/>
</dbReference>
<feature type="compositionally biased region" description="Basic and acidic residues" evidence="4">
    <location>
        <begin position="91"/>
        <end position="118"/>
    </location>
</feature>
<keyword evidence="7" id="KW-1185">Reference proteome</keyword>
<dbReference type="GO" id="GO:0009897">
    <property type="term" value="C:external side of plasma membrane"/>
    <property type="evidence" value="ECO:0007669"/>
    <property type="project" value="InterPro"/>
</dbReference>
<feature type="region of interest" description="Disordered" evidence="4">
    <location>
        <begin position="81"/>
        <end position="166"/>
    </location>
</feature>
<dbReference type="SUPFAM" id="SSF54928">
    <property type="entry name" value="RNA-binding domain, RBD"/>
    <property type="match status" value="1"/>
</dbReference>
<accession>A0A9N8L4C1</accession>
<evidence type="ECO:0000256" key="1">
    <source>
        <dbReference type="ARBA" id="ARBA00022884"/>
    </source>
</evidence>
<dbReference type="InterPro" id="IPR000504">
    <property type="entry name" value="RRM_dom"/>
</dbReference>
<dbReference type="GO" id="GO:0007624">
    <property type="term" value="P:ultradian rhythm"/>
    <property type="evidence" value="ECO:0007669"/>
    <property type="project" value="InterPro"/>
</dbReference>
<reference evidence="6" key="1">
    <citation type="submission" date="2021-12" db="EMBL/GenBank/DDBJ databases">
        <authorList>
            <person name="King R."/>
        </authorList>
    </citation>
    <scope>NUCLEOTIDE SEQUENCE</scope>
</reference>